<dbReference type="EMBL" id="LT629750">
    <property type="protein sequence ID" value="SDT49200.1"/>
    <property type="molecule type" value="Genomic_DNA"/>
</dbReference>
<feature type="domain" description="Outer membrane protein beta-barrel" evidence="7">
    <location>
        <begin position="7"/>
        <end position="283"/>
    </location>
</feature>
<dbReference type="InterPro" id="IPR051692">
    <property type="entry name" value="OMP-like"/>
</dbReference>
<evidence type="ECO:0000313" key="9">
    <source>
        <dbReference type="Proteomes" id="UP000243904"/>
    </source>
</evidence>
<protein>
    <submittedName>
        <fullName evidence="8">Opacity protein</fullName>
    </submittedName>
</protein>
<comment type="similarity">
    <text evidence="5">Belongs to the Omp25/RopB family.</text>
</comment>
<dbReference type="GO" id="GO:0009279">
    <property type="term" value="C:cell outer membrane"/>
    <property type="evidence" value="ECO:0007669"/>
    <property type="project" value="UniProtKB-SubCell"/>
</dbReference>
<evidence type="ECO:0000256" key="5">
    <source>
        <dbReference type="ARBA" id="ARBA00038306"/>
    </source>
</evidence>
<evidence type="ECO:0000256" key="3">
    <source>
        <dbReference type="ARBA" id="ARBA00023136"/>
    </source>
</evidence>
<evidence type="ECO:0000256" key="1">
    <source>
        <dbReference type="ARBA" id="ARBA00004442"/>
    </source>
</evidence>
<keyword evidence="4" id="KW-0998">Cell outer membrane</keyword>
<dbReference type="Gene3D" id="2.40.160.20">
    <property type="match status" value="1"/>
</dbReference>
<accession>A0A1H2AT63</accession>
<dbReference type="RefSeq" id="WP_146690182.1">
    <property type="nucleotide sequence ID" value="NZ_LT629750.1"/>
</dbReference>
<evidence type="ECO:0000259" key="7">
    <source>
        <dbReference type="Pfam" id="PF13505"/>
    </source>
</evidence>
<dbReference type="PANTHER" id="PTHR34001:SF3">
    <property type="entry name" value="BLL7405 PROTEIN"/>
    <property type="match status" value="1"/>
</dbReference>
<reference evidence="9" key="1">
    <citation type="submission" date="2016-10" db="EMBL/GenBank/DDBJ databases">
        <authorList>
            <person name="Varghese N."/>
            <person name="Submissions S."/>
        </authorList>
    </citation>
    <scope>NUCLEOTIDE SEQUENCE [LARGE SCALE GENOMIC DNA]</scope>
    <source>
        <strain evidence="9">GAS369</strain>
    </source>
</reference>
<gene>
    <name evidence="8" type="ORF">SAMN05444158_6457</name>
</gene>
<dbReference type="Proteomes" id="UP000243904">
    <property type="component" value="Chromosome I"/>
</dbReference>
<evidence type="ECO:0000313" key="8">
    <source>
        <dbReference type="EMBL" id="SDT49200.1"/>
    </source>
</evidence>
<dbReference type="PANTHER" id="PTHR34001">
    <property type="entry name" value="BLL7405 PROTEIN"/>
    <property type="match status" value="1"/>
</dbReference>
<dbReference type="SUPFAM" id="SSF56925">
    <property type="entry name" value="OMPA-like"/>
    <property type="match status" value="1"/>
</dbReference>
<feature type="signal peptide" evidence="6">
    <location>
        <begin position="1"/>
        <end position="19"/>
    </location>
</feature>
<feature type="chain" id="PRO_5009269153" evidence="6">
    <location>
        <begin position="20"/>
        <end position="283"/>
    </location>
</feature>
<organism evidence="8 9">
    <name type="scientific">Bradyrhizobium canariense</name>
    <dbReference type="NCBI Taxonomy" id="255045"/>
    <lineage>
        <taxon>Bacteria</taxon>
        <taxon>Pseudomonadati</taxon>
        <taxon>Pseudomonadota</taxon>
        <taxon>Alphaproteobacteria</taxon>
        <taxon>Hyphomicrobiales</taxon>
        <taxon>Nitrobacteraceae</taxon>
        <taxon>Bradyrhizobium</taxon>
    </lineage>
</organism>
<name>A0A1H2AT63_9BRAD</name>
<dbReference type="InterPro" id="IPR027385">
    <property type="entry name" value="Beta-barrel_OMP"/>
</dbReference>
<comment type="subcellular location">
    <subcellularLocation>
        <location evidence="1">Cell outer membrane</location>
    </subcellularLocation>
</comment>
<dbReference type="InterPro" id="IPR011250">
    <property type="entry name" value="OMP/PagP_B-barrel"/>
</dbReference>
<keyword evidence="3" id="KW-0472">Membrane</keyword>
<keyword evidence="9" id="KW-1185">Reference proteome</keyword>
<keyword evidence="2 6" id="KW-0732">Signal</keyword>
<sequence>MRRFLLAAVMAGMAASAQAADMPDFLRGTLPASSAPTRNWDGWYAGGQVDESWANTNYSRTVVSQTNDLFRNTTLQGPASELNVLGKVNGQSSGFGAFVGRNFQFDDVVLGVEANYTYLSSLATSTSASLGPIQVAEPGLILPAGDTAVDGVTLNGRAALRVKDEMTFRGRAGWATGDFMPYMFGGLAVGRMDVSSTVSSSVIRTINDAGGGSTSFPLPQFGLTSTIGKSNAFVVGWTAGLGLEYMLWGNVFLRGEWEYIQFVSVQNTAVSENSVRAGLGYKF</sequence>
<evidence type="ECO:0000256" key="4">
    <source>
        <dbReference type="ARBA" id="ARBA00023237"/>
    </source>
</evidence>
<evidence type="ECO:0000256" key="2">
    <source>
        <dbReference type="ARBA" id="ARBA00022729"/>
    </source>
</evidence>
<dbReference type="Pfam" id="PF13505">
    <property type="entry name" value="OMP_b-brl"/>
    <property type="match status" value="1"/>
</dbReference>
<proteinExistence type="inferred from homology"/>
<dbReference type="AlphaFoldDB" id="A0A1H2AT63"/>
<evidence type="ECO:0000256" key="6">
    <source>
        <dbReference type="SAM" id="SignalP"/>
    </source>
</evidence>